<comment type="caution">
    <text evidence="9">The sequence shown here is derived from an EMBL/GenBank/DDBJ whole genome shotgun (WGS) entry which is preliminary data.</text>
</comment>
<sequence length="624" mass="67817">MINFYAFIFGVFMGLSGYNNSAVSDGTFNSSNPTASSVPIVGTIPPPTGAAEKPVVITTHDEMLSWYKGAKFGMFIHWGIFSDIGKGEWALVNIPGYNNGLTSGLDNYKAHANNFNSAPDNIAKIVTLAKTSGMRYIVLVTRHHDGFNLWNTSADAYSTKFNSTQFGSKRDVVKIFADECQKQGIKLVLYYSLLDWMHPSFPDVAASSTLKIHSKQAGDWDAYRTFMKTQLTELLTNYGQIAGIWFDGHWSLGDNRLWRMEDLYASIHKAQAVTLIGNNLGGGTFGDTPGTDFTIGERRAAQGDPNAAGETVDTSQVGGDSPGGTWGYVSDATIQPREWIFENLIGSISSGKNFVLNIGPRADGTWQKAIDTEFIAVGSWLQKNEEAVYGSQAGIPDYDSTTKVGADGKTYLYLFIRDAKATTISLPTAFVDVRNALPLVTGGATIPLSLPVRKDSATTIVDFSSLARIDREPLVLKLDATVRPYSYVSVISSAQAVASATSNWIANEGYGPEKAIDDDPSTRWASNAPTPTLTLNFVKPTKIDAIKLQEYFEDAEGSYRVGSFTIEAKVEDQWQQVTSGTGIGKQLSLFLNKPVSASALRINLTSKDGRGPPSLYTFIALARK</sequence>
<dbReference type="EC" id="3.2.1.51" evidence="3"/>
<evidence type="ECO:0000256" key="2">
    <source>
        <dbReference type="ARBA" id="ARBA00007951"/>
    </source>
</evidence>
<keyword evidence="10" id="KW-1185">Reference proteome</keyword>
<keyword evidence="5" id="KW-0378">Hydrolase</keyword>
<comment type="function">
    <text evidence="1">Alpha-L-fucosidase is responsible for hydrolyzing the alpha-1,6-linked fucose joined to the reducing-end N-acetylglucosamine of the carbohydrate moieties of glycoproteins.</text>
</comment>
<dbReference type="InterPro" id="IPR000421">
    <property type="entry name" value="FA58C"/>
</dbReference>
<comment type="similarity">
    <text evidence="2">Belongs to the glycosyl hydrolase 29 family.</text>
</comment>
<dbReference type="Gene3D" id="2.60.120.260">
    <property type="entry name" value="Galactose-binding domain-like"/>
    <property type="match status" value="1"/>
</dbReference>
<evidence type="ECO:0000256" key="7">
    <source>
        <dbReference type="SAM" id="SignalP"/>
    </source>
</evidence>
<dbReference type="EMBL" id="PCDP01000001">
    <property type="protein sequence ID" value="PZM16948.1"/>
    <property type="molecule type" value="Genomic_DNA"/>
</dbReference>
<dbReference type="SMART" id="SM00812">
    <property type="entry name" value="Alpha_L_fucos"/>
    <property type="match status" value="1"/>
</dbReference>
<dbReference type="RefSeq" id="WP_111158278.1">
    <property type="nucleotide sequence ID" value="NZ_PCDP01000001.1"/>
</dbReference>
<feature type="signal peptide" evidence="7">
    <location>
        <begin position="1"/>
        <end position="21"/>
    </location>
</feature>
<dbReference type="Pfam" id="PF01120">
    <property type="entry name" value="Alpha_L_fucos"/>
    <property type="match status" value="1"/>
</dbReference>
<dbReference type="Pfam" id="PF00754">
    <property type="entry name" value="F5_F8_type_C"/>
    <property type="match status" value="1"/>
</dbReference>
<keyword evidence="6" id="KW-0326">Glycosidase</keyword>
<organism evidence="9 10">
    <name type="scientific">Rhizobium tubonense</name>
    <dbReference type="NCBI Taxonomy" id="484088"/>
    <lineage>
        <taxon>Bacteria</taxon>
        <taxon>Pseudomonadati</taxon>
        <taxon>Pseudomonadota</taxon>
        <taxon>Alphaproteobacteria</taxon>
        <taxon>Hyphomicrobiales</taxon>
        <taxon>Rhizobiaceae</taxon>
        <taxon>Rhizobium/Agrobacterium group</taxon>
        <taxon>Rhizobium</taxon>
    </lineage>
</organism>
<gene>
    <name evidence="9" type="ORF">CPY51_01485</name>
</gene>
<feature type="domain" description="F5/8 type C" evidence="8">
    <location>
        <begin position="482"/>
        <end position="602"/>
    </location>
</feature>
<dbReference type="AlphaFoldDB" id="A0A2W4D215"/>
<dbReference type="InterPro" id="IPR017853">
    <property type="entry name" value="GH"/>
</dbReference>
<dbReference type="OrthoDB" id="7176684at2"/>
<dbReference type="InterPro" id="IPR057739">
    <property type="entry name" value="Glyco_hydro_29_N"/>
</dbReference>
<name>A0A2W4D215_9HYPH</name>
<dbReference type="Proteomes" id="UP000248925">
    <property type="component" value="Unassembled WGS sequence"/>
</dbReference>
<reference evidence="9 10" key="1">
    <citation type="journal article" date="2018" name="Sci. Rep.">
        <title>Rhizobium tumorigenes sp. nov., a novel plant tumorigenic bacterium isolated from cane gall tumors on thornless blackberry.</title>
        <authorList>
            <person name="Kuzmanovi N."/>
            <person name="Smalla K."/>
            <person name="Gronow S."/>
            <person name="PuBawska J."/>
        </authorList>
    </citation>
    <scope>NUCLEOTIDE SEQUENCE [LARGE SCALE GENOMIC DNA]</scope>
    <source>
        <strain evidence="9 10">CCBAU 85046</strain>
    </source>
</reference>
<dbReference type="SUPFAM" id="SSF49785">
    <property type="entry name" value="Galactose-binding domain-like"/>
    <property type="match status" value="1"/>
</dbReference>
<accession>A0A2W4D215</accession>
<evidence type="ECO:0000256" key="4">
    <source>
        <dbReference type="ARBA" id="ARBA00022729"/>
    </source>
</evidence>
<evidence type="ECO:0000313" key="10">
    <source>
        <dbReference type="Proteomes" id="UP000248925"/>
    </source>
</evidence>
<dbReference type="InterPro" id="IPR000933">
    <property type="entry name" value="Glyco_hydro_29"/>
</dbReference>
<dbReference type="PROSITE" id="PS50022">
    <property type="entry name" value="FA58C_3"/>
    <property type="match status" value="1"/>
</dbReference>
<dbReference type="PRINTS" id="PR00741">
    <property type="entry name" value="GLHYDRLASE29"/>
</dbReference>
<dbReference type="InterPro" id="IPR008979">
    <property type="entry name" value="Galactose-bd-like_sf"/>
</dbReference>
<evidence type="ECO:0000256" key="3">
    <source>
        <dbReference type="ARBA" id="ARBA00012662"/>
    </source>
</evidence>
<proteinExistence type="inferred from homology"/>
<dbReference type="GO" id="GO:0006004">
    <property type="term" value="P:fucose metabolic process"/>
    <property type="evidence" value="ECO:0007669"/>
    <property type="project" value="InterPro"/>
</dbReference>
<protein>
    <recommendedName>
        <fullName evidence="3">alpha-L-fucosidase</fullName>
        <ecNumber evidence="3">3.2.1.51</ecNumber>
    </recommendedName>
</protein>
<evidence type="ECO:0000256" key="6">
    <source>
        <dbReference type="ARBA" id="ARBA00023295"/>
    </source>
</evidence>
<keyword evidence="4 7" id="KW-0732">Signal</keyword>
<evidence type="ECO:0000256" key="1">
    <source>
        <dbReference type="ARBA" id="ARBA00004071"/>
    </source>
</evidence>
<evidence type="ECO:0000259" key="8">
    <source>
        <dbReference type="PROSITE" id="PS50022"/>
    </source>
</evidence>
<dbReference type="PANTHER" id="PTHR10030:SF37">
    <property type="entry name" value="ALPHA-L-FUCOSIDASE-RELATED"/>
    <property type="match status" value="1"/>
</dbReference>
<dbReference type="PANTHER" id="PTHR10030">
    <property type="entry name" value="ALPHA-L-FUCOSIDASE"/>
    <property type="match status" value="1"/>
</dbReference>
<dbReference type="InterPro" id="IPR016286">
    <property type="entry name" value="FUC_metazoa-typ"/>
</dbReference>
<evidence type="ECO:0000256" key="5">
    <source>
        <dbReference type="ARBA" id="ARBA00022801"/>
    </source>
</evidence>
<dbReference type="GO" id="GO:0016139">
    <property type="term" value="P:glycoside catabolic process"/>
    <property type="evidence" value="ECO:0007669"/>
    <property type="project" value="TreeGrafter"/>
</dbReference>
<feature type="chain" id="PRO_5015876868" description="alpha-L-fucosidase" evidence="7">
    <location>
        <begin position="22"/>
        <end position="624"/>
    </location>
</feature>
<dbReference type="GO" id="GO:0004560">
    <property type="term" value="F:alpha-L-fucosidase activity"/>
    <property type="evidence" value="ECO:0007669"/>
    <property type="project" value="InterPro"/>
</dbReference>
<dbReference type="SUPFAM" id="SSF51445">
    <property type="entry name" value="(Trans)glycosidases"/>
    <property type="match status" value="1"/>
</dbReference>
<evidence type="ECO:0000313" key="9">
    <source>
        <dbReference type="EMBL" id="PZM16948.1"/>
    </source>
</evidence>
<dbReference type="GO" id="GO:0005764">
    <property type="term" value="C:lysosome"/>
    <property type="evidence" value="ECO:0007669"/>
    <property type="project" value="TreeGrafter"/>
</dbReference>
<dbReference type="Gene3D" id="3.20.20.80">
    <property type="entry name" value="Glycosidases"/>
    <property type="match status" value="1"/>
</dbReference>